<evidence type="ECO:0000313" key="3">
    <source>
        <dbReference type="Proteomes" id="UP001162483"/>
    </source>
</evidence>
<accession>A0ABN9ET25</accession>
<reference evidence="2" key="1">
    <citation type="submission" date="2023-05" db="EMBL/GenBank/DDBJ databases">
        <authorList>
            <person name="Stuckert A."/>
        </authorList>
    </citation>
    <scope>NUCLEOTIDE SEQUENCE</scope>
</reference>
<sequence length="48" mass="5157">MCPRRPWGPAGGTRARSPATRSASRSSPQTTTRTLSSRTRRTPGRTGS</sequence>
<dbReference type="EMBL" id="CATNWA010015845">
    <property type="protein sequence ID" value="CAI9587389.1"/>
    <property type="molecule type" value="Genomic_DNA"/>
</dbReference>
<protein>
    <submittedName>
        <fullName evidence="2">Uncharacterized protein</fullName>
    </submittedName>
</protein>
<evidence type="ECO:0000313" key="2">
    <source>
        <dbReference type="EMBL" id="CAI9587389.1"/>
    </source>
</evidence>
<comment type="caution">
    <text evidence="2">The sequence shown here is derived from an EMBL/GenBank/DDBJ whole genome shotgun (WGS) entry which is preliminary data.</text>
</comment>
<feature type="region of interest" description="Disordered" evidence="1">
    <location>
        <begin position="1"/>
        <end position="48"/>
    </location>
</feature>
<feature type="compositionally biased region" description="Basic residues" evidence="1">
    <location>
        <begin position="38"/>
        <end position="48"/>
    </location>
</feature>
<organism evidence="2 3">
    <name type="scientific">Staurois parvus</name>
    <dbReference type="NCBI Taxonomy" id="386267"/>
    <lineage>
        <taxon>Eukaryota</taxon>
        <taxon>Metazoa</taxon>
        <taxon>Chordata</taxon>
        <taxon>Craniata</taxon>
        <taxon>Vertebrata</taxon>
        <taxon>Euteleostomi</taxon>
        <taxon>Amphibia</taxon>
        <taxon>Batrachia</taxon>
        <taxon>Anura</taxon>
        <taxon>Neobatrachia</taxon>
        <taxon>Ranoidea</taxon>
        <taxon>Ranidae</taxon>
        <taxon>Staurois</taxon>
    </lineage>
</organism>
<keyword evidence="3" id="KW-1185">Reference proteome</keyword>
<dbReference type="Proteomes" id="UP001162483">
    <property type="component" value="Unassembled WGS sequence"/>
</dbReference>
<feature type="compositionally biased region" description="Low complexity" evidence="1">
    <location>
        <begin position="12"/>
        <end position="37"/>
    </location>
</feature>
<gene>
    <name evidence="2" type="ORF">SPARVUS_LOCUS10554490</name>
</gene>
<evidence type="ECO:0000256" key="1">
    <source>
        <dbReference type="SAM" id="MobiDB-lite"/>
    </source>
</evidence>
<name>A0ABN9ET25_9NEOB</name>
<proteinExistence type="predicted"/>